<organism evidence="2 3">
    <name type="scientific">Schizophyllum amplum</name>
    <dbReference type="NCBI Taxonomy" id="97359"/>
    <lineage>
        <taxon>Eukaryota</taxon>
        <taxon>Fungi</taxon>
        <taxon>Dikarya</taxon>
        <taxon>Basidiomycota</taxon>
        <taxon>Agaricomycotina</taxon>
        <taxon>Agaricomycetes</taxon>
        <taxon>Agaricomycetidae</taxon>
        <taxon>Agaricales</taxon>
        <taxon>Schizophyllaceae</taxon>
        <taxon>Schizophyllum</taxon>
    </lineage>
</organism>
<dbReference type="OrthoDB" id="3034033at2759"/>
<dbReference type="EMBL" id="VDMD01000011">
    <property type="protein sequence ID" value="TRM62983.1"/>
    <property type="molecule type" value="Genomic_DNA"/>
</dbReference>
<dbReference type="AlphaFoldDB" id="A0A550CDV5"/>
<proteinExistence type="predicted"/>
<evidence type="ECO:0000313" key="2">
    <source>
        <dbReference type="EMBL" id="TRM62983.1"/>
    </source>
</evidence>
<gene>
    <name evidence="2" type="ORF">BD626DRAFT_497196</name>
</gene>
<dbReference type="Proteomes" id="UP000320762">
    <property type="component" value="Unassembled WGS sequence"/>
</dbReference>
<sequence length="378" mass="40812">MTAPLSPTQFTAVLDTIRTANLHMRRAADSARASYSPKGHAHRRARKLQLGVNVIKAANCPQRQVSIIPLPIIDISPSPTSQPETTAELPSPPPLRRRPALKCAIPSGGLSLDETALSVLLSSGSATRARRDQMWRGAHRKSATIGSCADLRAPRLSIDMTPVFSVAAVVPSLSEPAMRRACSRPALHVPPATDRPRADVPVDAVEDMWEDISLAEAEDGLSPASAFLSDMSLCSSSSSFGDLVCSPRGTTWYNGTLSEYGTAPTFCGTGCSLSSQGYSSDAMLITLDNSSCTLKRKSFDVFEGRRPSKVRGALVYLRRLTPATSAHVSTGWAVLYAAKFDDHRRTLWVLCPRTTFICWLSRDCNGVTEGSIRRPSVQ</sequence>
<keyword evidence="3" id="KW-1185">Reference proteome</keyword>
<accession>A0A550CDV5</accession>
<name>A0A550CDV5_9AGAR</name>
<comment type="caution">
    <text evidence="2">The sequence shown here is derived from an EMBL/GenBank/DDBJ whole genome shotgun (WGS) entry which is preliminary data.</text>
</comment>
<reference evidence="2 3" key="1">
    <citation type="journal article" date="2019" name="New Phytol.">
        <title>Comparative genomics reveals unique wood-decay strategies and fruiting body development in the Schizophyllaceae.</title>
        <authorList>
            <person name="Almasi E."/>
            <person name="Sahu N."/>
            <person name="Krizsan K."/>
            <person name="Balint B."/>
            <person name="Kovacs G.M."/>
            <person name="Kiss B."/>
            <person name="Cseklye J."/>
            <person name="Drula E."/>
            <person name="Henrissat B."/>
            <person name="Nagy I."/>
            <person name="Chovatia M."/>
            <person name="Adam C."/>
            <person name="LaButti K."/>
            <person name="Lipzen A."/>
            <person name="Riley R."/>
            <person name="Grigoriev I.V."/>
            <person name="Nagy L.G."/>
        </authorList>
    </citation>
    <scope>NUCLEOTIDE SEQUENCE [LARGE SCALE GENOMIC DNA]</scope>
    <source>
        <strain evidence="2 3">NL-1724</strain>
    </source>
</reference>
<protein>
    <submittedName>
        <fullName evidence="2">Uncharacterized protein</fullName>
    </submittedName>
</protein>
<evidence type="ECO:0000256" key="1">
    <source>
        <dbReference type="SAM" id="MobiDB-lite"/>
    </source>
</evidence>
<feature type="region of interest" description="Disordered" evidence="1">
    <location>
        <begin position="76"/>
        <end position="98"/>
    </location>
</feature>
<evidence type="ECO:0000313" key="3">
    <source>
        <dbReference type="Proteomes" id="UP000320762"/>
    </source>
</evidence>